<evidence type="ECO:0000313" key="10">
    <source>
        <dbReference type="Proteomes" id="UP000061809"/>
    </source>
</evidence>
<protein>
    <submittedName>
        <fullName evidence="9">RagB/SusD family nutrient uptake outer membrane protein</fullName>
    </submittedName>
    <submittedName>
        <fullName evidence="8">SusD family protein</fullName>
    </submittedName>
</protein>
<evidence type="ECO:0000256" key="1">
    <source>
        <dbReference type="ARBA" id="ARBA00004442"/>
    </source>
</evidence>
<dbReference type="GO" id="GO:0009279">
    <property type="term" value="C:cell outer membrane"/>
    <property type="evidence" value="ECO:0007669"/>
    <property type="project" value="UniProtKB-SubCell"/>
</dbReference>
<dbReference type="KEGG" id="bcel:BcellWH2_03036"/>
<organism evidence="8 10">
    <name type="scientific">Bacteroides cellulosilyticus</name>
    <dbReference type="NCBI Taxonomy" id="246787"/>
    <lineage>
        <taxon>Bacteria</taxon>
        <taxon>Pseudomonadati</taxon>
        <taxon>Bacteroidota</taxon>
        <taxon>Bacteroidia</taxon>
        <taxon>Bacteroidales</taxon>
        <taxon>Bacteroidaceae</taxon>
        <taxon>Bacteroides</taxon>
    </lineage>
</organism>
<dbReference type="RefSeq" id="WP_029426471.1">
    <property type="nucleotide sequence ID" value="NZ_CP012801.1"/>
</dbReference>
<dbReference type="InterPro" id="IPR033985">
    <property type="entry name" value="SusD-like_N"/>
</dbReference>
<evidence type="ECO:0000256" key="2">
    <source>
        <dbReference type="ARBA" id="ARBA00006275"/>
    </source>
</evidence>
<dbReference type="Proteomes" id="UP001266995">
    <property type="component" value="Unassembled WGS sequence"/>
</dbReference>
<dbReference type="Pfam" id="PF14322">
    <property type="entry name" value="SusD-like_3"/>
    <property type="match status" value="1"/>
</dbReference>
<comment type="subcellular location">
    <subcellularLocation>
        <location evidence="1">Cell outer membrane</location>
    </subcellularLocation>
</comment>
<evidence type="ECO:0000259" key="6">
    <source>
        <dbReference type="Pfam" id="PF07980"/>
    </source>
</evidence>
<dbReference type="Proteomes" id="UP000061809">
    <property type="component" value="Chromosome"/>
</dbReference>
<dbReference type="EMBL" id="JAVSNH010000002">
    <property type="protein sequence ID" value="MDT4514252.1"/>
    <property type="molecule type" value="Genomic_DNA"/>
</dbReference>
<dbReference type="EMBL" id="CP012801">
    <property type="protein sequence ID" value="ALJ60274.1"/>
    <property type="molecule type" value="Genomic_DNA"/>
</dbReference>
<dbReference type="InterPro" id="IPR011990">
    <property type="entry name" value="TPR-like_helical_dom_sf"/>
</dbReference>
<dbReference type="InterPro" id="IPR012944">
    <property type="entry name" value="SusD_RagB_dom"/>
</dbReference>
<evidence type="ECO:0000313" key="9">
    <source>
        <dbReference type="EMBL" id="MDT4514252.1"/>
    </source>
</evidence>
<keyword evidence="5" id="KW-0998">Cell outer membrane</keyword>
<dbReference type="PROSITE" id="PS51257">
    <property type="entry name" value="PROKAR_LIPOPROTEIN"/>
    <property type="match status" value="1"/>
</dbReference>
<feature type="domain" description="RagB/SusD" evidence="6">
    <location>
        <begin position="374"/>
        <end position="473"/>
    </location>
</feature>
<dbReference type="AlphaFoldDB" id="A0A0P0G1K7"/>
<dbReference type="Gene3D" id="1.25.40.390">
    <property type="match status" value="1"/>
</dbReference>
<keyword evidence="4" id="KW-0472">Membrane</keyword>
<feature type="domain" description="SusD-like N-terminal" evidence="7">
    <location>
        <begin position="74"/>
        <end position="219"/>
    </location>
</feature>
<accession>A0A0P0G1K7</accession>
<evidence type="ECO:0000259" key="7">
    <source>
        <dbReference type="Pfam" id="PF14322"/>
    </source>
</evidence>
<dbReference type="Pfam" id="PF07980">
    <property type="entry name" value="SusD_RagB"/>
    <property type="match status" value="1"/>
</dbReference>
<evidence type="ECO:0000256" key="5">
    <source>
        <dbReference type="ARBA" id="ARBA00023237"/>
    </source>
</evidence>
<sequence>MKNRIVISLLAGTLALGACNLDETPYGFYSEDNFFKTAADAEAAVMYAYGTLNYLEYSRTIFFLGDMASETMTTKSDASADNQDLNNWKVGNFKTNGSLENFFKYAFIGVNRANAVIKKVPDAGFSQEQKDLFLGEAYFLRAWNYFNLVRNFGLVPLHKSVVETVDQTSTALAPDMDAMYDLILSDCRRAAELLPVYETPKIGRADRVAAQALAAKAYLYVASAKEHGVKLYRDMHRDATVMYDSAAYFAGEVIENQSVYGFESSLLDIYDVEKARGKEHIFIMAMDRSGSSEGQYSKISKMFIPYIDGATLYLKQGDKDEYIPTHDGWGEYQTTVAFYNTFDASDKRKTELIVDKVYKADGTLLGEYPGKIPYPFCRKYIDPKFEGDKTSTRPFLLRFSDVALIYAEAAGPTAKAYELVNFIRSRAGLGDMKPNLGKDEFRREILKERTFELAFEGDHVYDLRRWNRITTDVPEAAGLSEDQVTFYPIPQAEINLNGSLRP</sequence>
<comment type="similarity">
    <text evidence="2">Belongs to the SusD family.</text>
</comment>
<gene>
    <name evidence="8" type="ORF">BcellWH2_03036</name>
    <name evidence="9" type="ORF">RO785_25135</name>
</gene>
<dbReference type="SUPFAM" id="SSF48452">
    <property type="entry name" value="TPR-like"/>
    <property type="match status" value="1"/>
</dbReference>
<dbReference type="PATRIC" id="fig|246787.4.peg.3143"/>
<reference evidence="9" key="2">
    <citation type="submission" date="2023-08" db="EMBL/GenBank/DDBJ databases">
        <title>Reintroducing virulent viruses to syntetic microbiomes.</title>
        <authorList>
            <person name="Wilde J."/>
            <person name="Boyes R."/>
            <person name="Robinson A.V."/>
            <person name="Daisley B.A."/>
            <person name="Allen-Vercoe E."/>
        </authorList>
    </citation>
    <scope>NUCLEOTIDE SEQUENCE</scope>
    <source>
        <strain evidence="9">225I_12FAA</strain>
    </source>
</reference>
<name>A0A0P0G1K7_9BACE</name>
<keyword evidence="3" id="KW-0732">Signal</keyword>
<evidence type="ECO:0000256" key="4">
    <source>
        <dbReference type="ARBA" id="ARBA00023136"/>
    </source>
</evidence>
<reference evidence="8 10" key="1">
    <citation type="journal article" date="2015" name="Science">
        <title>Genetic determinants of in vivo fitness and diet responsiveness in multiple human gut Bacteroides.</title>
        <authorList>
            <person name="Wu M."/>
            <person name="McNulty N.P."/>
            <person name="Rodionov D.A."/>
            <person name="Khoroshkin M.S."/>
            <person name="Griffin N.W."/>
            <person name="Cheng J."/>
            <person name="Latreille P."/>
            <person name="Kerstetter R.A."/>
            <person name="Terrapon N."/>
            <person name="Henrissat B."/>
            <person name="Osterman A.L."/>
            <person name="Gordon J.I."/>
        </authorList>
    </citation>
    <scope>NUCLEOTIDE SEQUENCE [LARGE SCALE GENOMIC DNA]</scope>
    <source>
        <strain evidence="8 10">WH2</strain>
    </source>
</reference>
<evidence type="ECO:0000256" key="3">
    <source>
        <dbReference type="ARBA" id="ARBA00022729"/>
    </source>
</evidence>
<proteinExistence type="inferred from homology"/>
<evidence type="ECO:0000313" key="8">
    <source>
        <dbReference type="EMBL" id="ALJ60274.1"/>
    </source>
</evidence>